<evidence type="ECO:0000313" key="1">
    <source>
        <dbReference type="EMBL" id="GIY45411.1"/>
    </source>
</evidence>
<dbReference type="AlphaFoldDB" id="A0AAV4TIX5"/>
<protein>
    <submittedName>
        <fullName evidence="1">Uncharacterized protein</fullName>
    </submittedName>
</protein>
<evidence type="ECO:0000313" key="2">
    <source>
        <dbReference type="Proteomes" id="UP001054945"/>
    </source>
</evidence>
<keyword evidence="2" id="KW-1185">Reference proteome</keyword>
<proteinExistence type="predicted"/>
<name>A0AAV4TIX5_CAEEX</name>
<sequence>MASDVAVKMAGVIVARKEKDFFCTLFLSVQYWLLSNQLEDGVLEVEVADGAQEEEEEVVLKETLEVG</sequence>
<organism evidence="1 2">
    <name type="scientific">Caerostris extrusa</name>
    <name type="common">Bark spider</name>
    <name type="synonym">Caerostris bankana</name>
    <dbReference type="NCBI Taxonomy" id="172846"/>
    <lineage>
        <taxon>Eukaryota</taxon>
        <taxon>Metazoa</taxon>
        <taxon>Ecdysozoa</taxon>
        <taxon>Arthropoda</taxon>
        <taxon>Chelicerata</taxon>
        <taxon>Arachnida</taxon>
        <taxon>Araneae</taxon>
        <taxon>Araneomorphae</taxon>
        <taxon>Entelegynae</taxon>
        <taxon>Araneoidea</taxon>
        <taxon>Araneidae</taxon>
        <taxon>Caerostris</taxon>
    </lineage>
</organism>
<comment type="caution">
    <text evidence="1">The sequence shown here is derived from an EMBL/GenBank/DDBJ whole genome shotgun (WGS) entry which is preliminary data.</text>
</comment>
<dbReference type="Proteomes" id="UP001054945">
    <property type="component" value="Unassembled WGS sequence"/>
</dbReference>
<accession>A0AAV4TIX5</accession>
<reference evidence="1 2" key="1">
    <citation type="submission" date="2021-06" db="EMBL/GenBank/DDBJ databases">
        <title>Caerostris extrusa draft genome.</title>
        <authorList>
            <person name="Kono N."/>
            <person name="Arakawa K."/>
        </authorList>
    </citation>
    <scope>NUCLEOTIDE SEQUENCE [LARGE SCALE GENOMIC DNA]</scope>
</reference>
<gene>
    <name evidence="1" type="ORF">CEXT_787011</name>
</gene>
<dbReference type="EMBL" id="BPLR01011271">
    <property type="protein sequence ID" value="GIY45411.1"/>
    <property type="molecule type" value="Genomic_DNA"/>
</dbReference>